<dbReference type="CDD" id="cd09274">
    <property type="entry name" value="RNase_HI_RT_Ty3"/>
    <property type="match status" value="1"/>
</dbReference>
<evidence type="ECO:0000259" key="12">
    <source>
        <dbReference type="PROSITE" id="PS50994"/>
    </source>
</evidence>
<dbReference type="SMART" id="SM00343">
    <property type="entry name" value="ZnF_C2HC"/>
    <property type="match status" value="1"/>
</dbReference>
<feature type="domain" description="Integrase catalytic" evidence="12">
    <location>
        <begin position="880"/>
        <end position="1039"/>
    </location>
</feature>
<feature type="compositionally biased region" description="Low complexity" evidence="10">
    <location>
        <begin position="350"/>
        <end position="368"/>
    </location>
</feature>
<evidence type="ECO:0000256" key="2">
    <source>
        <dbReference type="ARBA" id="ARBA00022695"/>
    </source>
</evidence>
<keyword evidence="5" id="KW-0378">Hydrolase</keyword>
<feature type="coiled-coil region" evidence="9">
    <location>
        <begin position="2"/>
        <end position="29"/>
    </location>
</feature>
<evidence type="ECO:0000313" key="14">
    <source>
        <dbReference type="Proteomes" id="UP001152622"/>
    </source>
</evidence>
<keyword evidence="9" id="KW-0175">Coiled coil</keyword>
<keyword evidence="2" id="KW-0548">Nucleotidyltransferase</keyword>
<proteinExistence type="predicted"/>
<evidence type="ECO:0000256" key="4">
    <source>
        <dbReference type="ARBA" id="ARBA00022759"/>
    </source>
</evidence>
<dbReference type="EMBL" id="JAINUF010000003">
    <property type="protein sequence ID" value="KAJ8369477.1"/>
    <property type="molecule type" value="Genomic_DNA"/>
</dbReference>
<evidence type="ECO:0000256" key="6">
    <source>
        <dbReference type="ARBA" id="ARBA00022918"/>
    </source>
</evidence>
<evidence type="ECO:0000256" key="7">
    <source>
        <dbReference type="ARBA" id="ARBA00039658"/>
    </source>
</evidence>
<dbReference type="PROSITE" id="PS00141">
    <property type="entry name" value="ASP_PROTEASE"/>
    <property type="match status" value="1"/>
</dbReference>
<evidence type="ECO:0000256" key="8">
    <source>
        <dbReference type="PROSITE-ProRule" id="PRU00047"/>
    </source>
</evidence>
<dbReference type="SUPFAM" id="SSF50630">
    <property type="entry name" value="Acid proteases"/>
    <property type="match status" value="1"/>
</dbReference>
<dbReference type="InterPro" id="IPR001969">
    <property type="entry name" value="Aspartic_peptidase_AS"/>
</dbReference>
<feature type="domain" description="CCHC-type" evidence="11">
    <location>
        <begin position="269"/>
        <end position="284"/>
    </location>
</feature>
<dbReference type="GO" id="GO:0004519">
    <property type="term" value="F:endonuclease activity"/>
    <property type="evidence" value="ECO:0007669"/>
    <property type="project" value="UniProtKB-KW"/>
</dbReference>
<dbReference type="GO" id="GO:0006508">
    <property type="term" value="P:proteolysis"/>
    <property type="evidence" value="ECO:0007669"/>
    <property type="project" value="InterPro"/>
</dbReference>
<dbReference type="InterPro" id="IPR041373">
    <property type="entry name" value="RT_RNaseH"/>
</dbReference>
<dbReference type="Gene3D" id="4.10.60.10">
    <property type="entry name" value="Zinc finger, CCHC-type"/>
    <property type="match status" value="1"/>
</dbReference>
<evidence type="ECO:0000256" key="10">
    <source>
        <dbReference type="SAM" id="MobiDB-lite"/>
    </source>
</evidence>
<dbReference type="AlphaFoldDB" id="A0A9Q1FXM7"/>
<dbReference type="CDD" id="cd00303">
    <property type="entry name" value="retropepsin_like"/>
    <property type="match status" value="1"/>
</dbReference>
<feature type="compositionally biased region" description="Pro residues" evidence="10">
    <location>
        <begin position="285"/>
        <end position="296"/>
    </location>
</feature>
<dbReference type="GO" id="GO:0003676">
    <property type="term" value="F:nucleic acid binding"/>
    <property type="evidence" value="ECO:0007669"/>
    <property type="project" value="InterPro"/>
</dbReference>
<dbReference type="Proteomes" id="UP001152622">
    <property type="component" value="Chromosome 3"/>
</dbReference>
<keyword evidence="4" id="KW-0255">Endonuclease</keyword>
<feature type="region of interest" description="Disordered" evidence="10">
    <location>
        <begin position="1104"/>
        <end position="1132"/>
    </location>
</feature>
<dbReference type="Gene3D" id="1.10.340.70">
    <property type="match status" value="1"/>
</dbReference>
<dbReference type="GO" id="GO:0003964">
    <property type="term" value="F:RNA-directed DNA polymerase activity"/>
    <property type="evidence" value="ECO:0007669"/>
    <property type="project" value="UniProtKB-KW"/>
</dbReference>
<evidence type="ECO:0000256" key="3">
    <source>
        <dbReference type="ARBA" id="ARBA00022722"/>
    </source>
</evidence>
<dbReference type="InterPro" id="IPR012337">
    <property type="entry name" value="RNaseH-like_sf"/>
</dbReference>
<dbReference type="Pfam" id="PF00098">
    <property type="entry name" value="zf-CCHC"/>
    <property type="match status" value="1"/>
</dbReference>
<gene>
    <name evidence="13" type="ORF">SKAU_G00095050</name>
</gene>
<dbReference type="Pfam" id="PF00665">
    <property type="entry name" value="rve"/>
    <property type="match status" value="1"/>
</dbReference>
<dbReference type="Gene3D" id="3.10.20.370">
    <property type="match status" value="1"/>
</dbReference>
<dbReference type="FunFam" id="1.10.340.70:FF:000001">
    <property type="entry name" value="Retrovirus-related Pol polyprotein from transposon gypsy-like Protein"/>
    <property type="match status" value="1"/>
</dbReference>
<keyword evidence="1" id="KW-0808">Transferase</keyword>
<feature type="region of interest" description="Disordered" evidence="10">
    <location>
        <begin position="277"/>
        <end position="377"/>
    </location>
</feature>
<feature type="region of interest" description="Disordered" evidence="10">
    <location>
        <begin position="505"/>
        <end position="573"/>
    </location>
</feature>
<keyword evidence="8" id="KW-0862">Zinc</keyword>
<dbReference type="GO" id="GO:0015074">
    <property type="term" value="P:DNA integration"/>
    <property type="evidence" value="ECO:0007669"/>
    <property type="project" value="InterPro"/>
</dbReference>
<sequence>MERALLREMEELERTIGELTRRKARKAGAITSPEWQIPAVRVSRRPDGFSGRQEDPASVSRDGTLAKPTMQLKLPRFNGTASLESYLAQLELAAQLASWTTEQTAGHLALALEGPALEAILDLPPAERQNLQALTAALQRRFTQHRSAEASREKLLSRYRCEEESWGKVAADVQRYAREAYPEFDAAAQEKLALHAFLRALTPERLRDHVSLAQPGSISEALSKTTRAEDTLAIRPTPQPTRQHVRVADGEEVCWTRTPLQRPARRQGRCYRCDEPGHIARDCPAPAPKPRKPPPSGKRGRDGAVRRTPPREPTLLNQVHTPVPKPSTALPAQVAKIPATSREASTTAFTKATEQATSAEASTSAFTKAAEHKSHPRVGRLGKASGLYLHCWLDGQACRALVDTGATISLVRPGVLHNTGGPQLPGAWTPTATPLTSVTGAKMAMRGRKKVKVTVTGQEVSHEFWLADIADSCIIGLDLLKCWGACVDVSRGSITLGTETVALQSGPTRKPARRARHLATTARPASKLLQLATAPKPPSLTTVPQPDHSLAHHHQPATQQPPAQPKPALPAETTAAVHALWQQSNTGVGAVLSQEDEDGERVVAYYSRALGKAERNYCVTRRELLAVVRALHHFRPYLQGSHFLLRTDHASLTWLLTFKDPEGQVARWLEQLQGYDFEIRHRAGRLHGNADALSRRPCAAQECRYCSRQEERDQVSPDVAVVQASGDAEGWLPLTPMELREAQEADSTLGKVRSWLEAGQRPERSVVSAESPEVKSYHSLYSSLVQRDGLLYRRWQAPGRGSDILQLLVPRALRPDVLRLVHGSVGAGHFGNNKTLHRLRGKFHWPGCRHDVELHVHCCDSCTAQKGPSQRSRAPLQQHLVGAPMERVGVDVLGPFPVTDSGNRYILVAMDYFTKWPEAFAIPDQSAVTTAERLVEEMFTRFGVPAELHSDQGRNFESQLMAEVCKRLGVTKTRTTPLHPQSDGLVERFNRTLATQLAILASQHQRDWDRHLPLVLWAYRSAVQESSQLTPAALMFGRELRTPVDLVFGAPPEPEEPSRTREEYYHRLRNRLLVAHDFARKAQASAGVKQKRWYDTRCRGRAFAAGEQDARPGAPGGATSRPASTLQAPGNS</sequence>
<keyword evidence="6" id="KW-0695">RNA-directed DNA polymerase</keyword>
<dbReference type="InterPro" id="IPR043502">
    <property type="entry name" value="DNA/RNA_pol_sf"/>
</dbReference>
<protein>
    <recommendedName>
        <fullName evidence="7">Gypsy retrotransposon integrase-like protein 1</fullName>
    </recommendedName>
</protein>
<dbReference type="PANTHER" id="PTHR37984:SF15">
    <property type="entry name" value="INTEGRASE CATALYTIC DOMAIN-CONTAINING PROTEIN"/>
    <property type="match status" value="1"/>
</dbReference>
<evidence type="ECO:0000256" key="9">
    <source>
        <dbReference type="SAM" id="Coils"/>
    </source>
</evidence>
<organism evidence="13 14">
    <name type="scientific">Synaphobranchus kaupii</name>
    <name type="common">Kaup's arrowtooth eel</name>
    <dbReference type="NCBI Taxonomy" id="118154"/>
    <lineage>
        <taxon>Eukaryota</taxon>
        <taxon>Metazoa</taxon>
        <taxon>Chordata</taxon>
        <taxon>Craniata</taxon>
        <taxon>Vertebrata</taxon>
        <taxon>Euteleostomi</taxon>
        <taxon>Actinopterygii</taxon>
        <taxon>Neopterygii</taxon>
        <taxon>Teleostei</taxon>
        <taxon>Anguilliformes</taxon>
        <taxon>Synaphobranchidae</taxon>
        <taxon>Synaphobranchus</taxon>
    </lineage>
</organism>
<dbReference type="SUPFAM" id="SSF56672">
    <property type="entry name" value="DNA/RNA polymerases"/>
    <property type="match status" value="1"/>
</dbReference>
<keyword evidence="14" id="KW-1185">Reference proteome</keyword>
<evidence type="ECO:0000256" key="5">
    <source>
        <dbReference type="ARBA" id="ARBA00022801"/>
    </source>
</evidence>
<dbReference type="InterPro" id="IPR036875">
    <property type="entry name" value="Znf_CCHC_sf"/>
</dbReference>
<feature type="compositionally biased region" description="Basic and acidic residues" evidence="10">
    <location>
        <begin position="44"/>
        <end position="55"/>
    </location>
</feature>
<dbReference type="InterPro" id="IPR021109">
    <property type="entry name" value="Peptidase_aspartic_dom_sf"/>
</dbReference>
<dbReference type="GO" id="GO:0004190">
    <property type="term" value="F:aspartic-type endopeptidase activity"/>
    <property type="evidence" value="ECO:0007669"/>
    <property type="project" value="InterPro"/>
</dbReference>
<dbReference type="PROSITE" id="PS50994">
    <property type="entry name" value="INTEGRASE"/>
    <property type="match status" value="1"/>
</dbReference>
<dbReference type="FunFam" id="3.30.420.10:FF:000032">
    <property type="entry name" value="Retrovirus-related Pol polyprotein from transposon 297-like Protein"/>
    <property type="match status" value="1"/>
</dbReference>
<evidence type="ECO:0000256" key="1">
    <source>
        <dbReference type="ARBA" id="ARBA00022679"/>
    </source>
</evidence>
<dbReference type="Gene3D" id="3.30.420.10">
    <property type="entry name" value="Ribonuclease H-like superfamily/Ribonuclease H"/>
    <property type="match status" value="1"/>
</dbReference>
<feature type="region of interest" description="Disordered" evidence="10">
    <location>
        <begin position="43"/>
        <end position="62"/>
    </location>
</feature>
<feature type="compositionally biased region" description="Polar residues" evidence="10">
    <location>
        <begin position="1121"/>
        <end position="1132"/>
    </location>
</feature>
<keyword evidence="8" id="KW-0479">Metal-binding</keyword>
<dbReference type="FunFam" id="3.10.20.370:FF:000001">
    <property type="entry name" value="Retrovirus-related Pol polyprotein from transposon 17.6-like protein"/>
    <property type="match status" value="1"/>
</dbReference>
<feature type="region of interest" description="Disordered" evidence="10">
    <location>
        <begin position="217"/>
        <end position="246"/>
    </location>
</feature>
<name>A0A9Q1FXM7_SYNKA</name>
<dbReference type="Gene3D" id="2.40.70.10">
    <property type="entry name" value="Acid Proteases"/>
    <property type="match status" value="1"/>
</dbReference>
<dbReference type="Pfam" id="PF17921">
    <property type="entry name" value="Integrase_H2C2"/>
    <property type="match status" value="1"/>
</dbReference>
<dbReference type="SUPFAM" id="SSF57756">
    <property type="entry name" value="Retrovirus zinc finger-like domains"/>
    <property type="match status" value="1"/>
</dbReference>
<dbReference type="InterPro" id="IPR001878">
    <property type="entry name" value="Znf_CCHC"/>
</dbReference>
<accession>A0A9Q1FXM7</accession>
<dbReference type="InterPro" id="IPR036397">
    <property type="entry name" value="RNaseH_sf"/>
</dbReference>
<dbReference type="GO" id="GO:0008270">
    <property type="term" value="F:zinc ion binding"/>
    <property type="evidence" value="ECO:0007669"/>
    <property type="project" value="UniProtKB-KW"/>
</dbReference>
<keyword evidence="8" id="KW-0863">Zinc-finger</keyword>
<dbReference type="InterPro" id="IPR050951">
    <property type="entry name" value="Retrovirus_Pol_polyprotein"/>
</dbReference>
<reference evidence="13" key="1">
    <citation type="journal article" date="2023" name="Science">
        <title>Genome structures resolve the early diversification of teleost fishes.</title>
        <authorList>
            <person name="Parey E."/>
            <person name="Louis A."/>
            <person name="Montfort J."/>
            <person name="Bouchez O."/>
            <person name="Roques C."/>
            <person name="Iampietro C."/>
            <person name="Lluch J."/>
            <person name="Castinel A."/>
            <person name="Donnadieu C."/>
            <person name="Desvignes T."/>
            <person name="Floi Bucao C."/>
            <person name="Jouanno E."/>
            <person name="Wen M."/>
            <person name="Mejri S."/>
            <person name="Dirks R."/>
            <person name="Jansen H."/>
            <person name="Henkel C."/>
            <person name="Chen W.J."/>
            <person name="Zahm M."/>
            <person name="Cabau C."/>
            <person name="Klopp C."/>
            <person name="Thompson A.W."/>
            <person name="Robinson-Rechavi M."/>
            <person name="Braasch I."/>
            <person name="Lecointre G."/>
            <person name="Bobe J."/>
            <person name="Postlethwait J.H."/>
            <person name="Berthelot C."/>
            <person name="Roest Crollius H."/>
            <person name="Guiguen Y."/>
        </authorList>
    </citation>
    <scope>NUCLEOTIDE SEQUENCE</scope>
    <source>
        <strain evidence="13">WJC10195</strain>
    </source>
</reference>
<evidence type="ECO:0000313" key="13">
    <source>
        <dbReference type="EMBL" id="KAJ8369477.1"/>
    </source>
</evidence>
<dbReference type="InterPro" id="IPR041588">
    <property type="entry name" value="Integrase_H2C2"/>
</dbReference>
<keyword evidence="3" id="KW-0540">Nuclease</keyword>
<dbReference type="SUPFAM" id="SSF53098">
    <property type="entry name" value="Ribonuclease H-like"/>
    <property type="match status" value="1"/>
</dbReference>
<dbReference type="PROSITE" id="PS50158">
    <property type="entry name" value="ZF_CCHC"/>
    <property type="match status" value="1"/>
</dbReference>
<dbReference type="OrthoDB" id="413122at2759"/>
<evidence type="ECO:0000259" key="11">
    <source>
        <dbReference type="PROSITE" id="PS50158"/>
    </source>
</evidence>
<dbReference type="InterPro" id="IPR001584">
    <property type="entry name" value="Integrase_cat-core"/>
</dbReference>
<dbReference type="PANTHER" id="PTHR37984">
    <property type="entry name" value="PROTEIN CBG26694"/>
    <property type="match status" value="1"/>
</dbReference>
<dbReference type="Pfam" id="PF17917">
    <property type="entry name" value="RT_RNaseH"/>
    <property type="match status" value="1"/>
</dbReference>
<comment type="caution">
    <text evidence="13">The sequence shown here is derived from an EMBL/GenBank/DDBJ whole genome shotgun (WGS) entry which is preliminary data.</text>
</comment>